<accession>A0AA35TJD7</accession>
<sequence>MSLLSSYSCFYKHDNHAVYHPPLKNVGWASFSRGTCPPGDLDGVAVVHEAGVTPTPGSVPGEIEDTSSNQNITFLHHFTDFRRKEYILYNLGFLLHLSSPRLSMTGLFGLCRHYILL</sequence>
<keyword evidence="2" id="KW-1185">Reference proteome</keyword>
<dbReference type="EMBL" id="CASHTH010003768">
    <property type="protein sequence ID" value="CAI8048992.1"/>
    <property type="molecule type" value="Genomic_DNA"/>
</dbReference>
<gene>
    <name evidence="1" type="ORF">GBAR_LOCUS26983</name>
</gene>
<protein>
    <submittedName>
        <fullName evidence="1">Uncharacterized protein</fullName>
    </submittedName>
</protein>
<comment type="caution">
    <text evidence="1">The sequence shown here is derived from an EMBL/GenBank/DDBJ whole genome shotgun (WGS) entry which is preliminary data.</text>
</comment>
<evidence type="ECO:0000313" key="1">
    <source>
        <dbReference type="EMBL" id="CAI8048992.1"/>
    </source>
</evidence>
<name>A0AA35TJD7_GEOBA</name>
<dbReference type="AlphaFoldDB" id="A0AA35TJD7"/>
<reference evidence="1" key="1">
    <citation type="submission" date="2023-03" db="EMBL/GenBank/DDBJ databases">
        <authorList>
            <person name="Steffen K."/>
            <person name="Cardenas P."/>
        </authorList>
    </citation>
    <scope>NUCLEOTIDE SEQUENCE</scope>
</reference>
<organism evidence="1 2">
    <name type="scientific">Geodia barretti</name>
    <name type="common">Barrett's horny sponge</name>
    <dbReference type="NCBI Taxonomy" id="519541"/>
    <lineage>
        <taxon>Eukaryota</taxon>
        <taxon>Metazoa</taxon>
        <taxon>Porifera</taxon>
        <taxon>Demospongiae</taxon>
        <taxon>Heteroscleromorpha</taxon>
        <taxon>Tetractinellida</taxon>
        <taxon>Astrophorina</taxon>
        <taxon>Geodiidae</taxon>
        <taxon>Geodia</taxon>
    </lineage>
</organism>
<dbReference type="Proteomes" id="UP001174909">
    <property type="component" value="Unassembled WGS sequence"/>
</dbReference>
<proteinExistence type="predicted"/>
<evidence type="ECO:0000313" key="2">
    <source>
        <dbReference type="Proteomes" id="UP001174909"/>
    </source>
</evidence>